<dbReference type="Proteomes" id="UP000298656">
    <property type="component" value="Chromosome 2"/>
</dbReference>
<evidence type="ECO:0000313" key="1">
    <source>
        <dbReference type="EMBL" id="QCP53359.1"/>
    </source>
</evidence>
<dbReference type="EMBL" id="CP040078">
    <property type="protein sequence ID" value="QCP53359.1"/>
    <property type="molecule type" value="Genomic_DNA"/>
</dbReference>
<evidence type="ECO:0000313" key="2">
    <source>
        <dbReference type="Proteomes" id="UP000298656"/>
    </source>
</evidence>
<proteinExistence type="predicted"/>
<dbReference type="KEGG" id="tvl:FAZ95_30330"/>
<name>A0A4P8J3Z4_9BURK</name>
<reference evidence="1 2" key="1">
    <citation type="submission" date="2019-05" db="EMBL/GenBank/DDBJ databases">
        <title>Burkholderia sp. DHOD12, isolated from subtropical forest soil.</title>
        <authorList>
            <person name="Gao Z.-H."/>
            <person name="Qiu L.-H."/>
        </authorList>
    </citation>
    <scope>NUCLEOTIDE SEQUENCE [LARGE SCALE GENOMIC DNA]</scope>
    <source>
        <strain evidence="1 2">DHOD12</strain>
    </source>
</reference>
<dbReference type="RefSeq" id="WP_137336129.1">
    <property type="nucleotide sequence ID" value="NZ_CP040078.1"/>
</dbReference>
<keyword evidence="2" id="KW-1185">Reference proteome</keyword>
<organism evidence="1 2">
    <name type="scientific">Trinickia violacea</name>
    <dbReference type="NCBI Taxonomy" id="2571746"/>
    <lineage>
        <taxon>Bacteria</taxon>
        <taxon>Pseudomonadati</taxon>
        <taxon>Pseudomonadota</taxon>
        <taxon>Betaproteobacteria</taxon>
        <taxon>Burkholderiales</taxon>
        <taxon>Burkholderiaceae</taxon>
        <taxon>Trinickia</taxon>
    </lineage>
</organism>
<accession>A0A4P8J3Z4</accession>
<sequence length="85" mass="9657">MGIISERDLNDGGQPKMSGAYSLKVAHGDILHIKSVIQRLSTQDLNESRLPPAYWRKRLQEIIESHQLSKSQFDEIGRLLATLKE</sequence>
<dbReference type="OrthoDB" id="9110813at2"/>
<protein>
    <submittedName>
        <fullName evidence="1">Uncharacterized protein</fullName>
    </submittedName>
</protein>
<dbReference type="AlphaFoldDB" id="A0A4P8J3Z4"/>
<gene>
    <name evidence="1" type="ORF">FAZ95_30330</name>
</gene>